<name>A0ABW8SJY1_9CLOT</name>
<evidence type="ECO:0000256" key="2">
    <source>
        <dbReference type="ARBA" id="ARBA00004370"/>
    </source>
</evidence>
<dbReference type="RefSeq" id="WP_406792415.1">
    <property type="nucleotide sequence ID" value="NZ_JBJHZX010000016.1"/>
</dbReference>
<evidence type="ECO:0000256" key="1">
    <source>
        <dbReference type="ARBA" id="ARBA00000085"/>
    </source>
</evidence>
<dbReference type="InterPro" id="IPR036890">
    <property type="entry name" value="HATPase_C_sf"/>
</dbReference>
<dbReference type="CDD" id="cd00082">
    <property type="entry name" value="HisKA"/>
    <property type="match status" value="1"/>
</dbReference>
<evidence type="ECO:0000256" key="8">
    <source>
        <dbReference type="SAM" id="Phobius"/>
    </source>
</evidence>
<keyword evidence="4" id="KW-0597">Phosphoprotein</keyword>
<keyword evidence="8" id="KW-0472">Membrane</keyword>
<dbReference type="Pfam" id="PF02518">
    <property type="entry name" value="HATPase_c"/>
    <property type="match status" value="1"/>
</dbReference>
<dbReference type="SMART" id="SM00388">
    <property type="entry name" value="HisKA"/>
    <property type="match status" value="1"/>
</dbReference>
<evidence type="ECO:0000256" key="3">
    <source>
        <dbReference type="ARBA" id="ARBA00012438"/>
    </source>
</evidence>
<dbReference type="InterPro" id="IPR004358">
    <property type="entry name" value="Sig_transdc_His_kin-like_C"/>
</dbReference>
<protein>
    <recommendedName>
        <fullName evidence="3">histidine kinase</fullName>
        <ecNumber evidence="3">2.7.13.3</ecNumber>
    </recommendedName>
</protein>
<dbReference type="CDD" id="cd00075">
    <property type="entry name" value="HATPase"/>
    <property type="match status" value="1"/>
</dbReference>
<dbReference type="SMART" id="SM00387">
    <property type="entry name" value="HATPase_c"/>
    <property type="match status" value="1"/>
</dbReference>
<feature type="transmembrane region" description="Helical" evidence="8">
    <location>
        <begin position="62"/>
        <end position="81"/>
    </location>
</feature>
<dbReference type="PANTHER" id="PTHR43711:SF26">
    <property type="entry name" value="SENSOR HISTIDINE KINASE RCSC"/>
    <property type="match status" value="1"/>
</dbReference>
<dbReference type="InterPro" id="IPR050736">
    <property type="entry name" value="Sensor_HK_Regulatory"/>
</dbReference>
<sequence length="360" mass="40680">MIIPKQKNKEKDNRVNTKHISLGQFLLIYFILSVLTTGQNMIYGAYIEMDRIPIGYVLRTLGYWAIISLLFCLVTKILIYYSYDKPMRTLSEAAKKVAEGDYSVWVPPIRKDGKKDYVEVMFEDFNKMVEQLGTTEILKSDFISNVSHEIKTPLSVIQSYAMALQKEDLTPKVRKEYTDTIITASKKLTALVANILKLNKLENQEIIMLAEPYDLCKQLCECALSFEELWEEKNITFEADIEDRAIICADESMLEIVWNNLLSNALKFTEYGGNVKLIQTSDSDTITVTLEDTGCGMSEETVKHIFDKFYQGDTSHSQEGNGLGLALSLRVIDLVGGKISVNSSLGCGTTFMVELNVNND</sequence>
<dbReference type="InterPro" id="IPR003594">
    <property type="entry name" value="HATPase_dom"/>
</dbReference>
<organism evidence="11 12">
    <name type="scientific">Candidatus Clostridium eludens</name>
    <dbReference type="NCBI Taxonomy" id="3381663"/>
    <lineage>
        <taxon>Bacteria</taxon>
        <taxon>Bacillati</taxon>
        <taxon>Bacillota</taxon>
        <taxon>Clostridia</taxon>
        <taxon>Eubacteriales</taxon>
        <taxon>Clostridiaceae</taxon>
        <taxon>Clostridium</taxon>
    </lineage>
</organism>
<dbReference type="SUPFAM" id="SSF55874">
    <property type="entry name" value="ATPase domain of HSP90 chaperone/DNA topoisomerase II/histidine kinase"/>
    <property type="match status" value="1"/>
</dbReference>
<evidence type="ECO:0000259" key="10">
    <source>
        <dbReference type="PROSITE" id="PS50885"/>
    </source>
</evidence>
<keyword evidence="11" id="KW-0067">ATP-binding</keyword>
<keyword evidence="8" id="KW-0812">Transmembrane</keyword>
<feature type="domain" description="HAMP" evidence="10">
    <location>
        <begin position="81"/>
        <end position="137"/>
    </location>
</feature>
<accession>A0ABW8SJY1</accession>
<dbReference type="InterPro" id="IPR003660">
    <property type="entry name" value="HAMP_dom"/>
</dbReference>
<dbReference type="SUPFAM" id="SSF158472">
    <property type="entry name" value="HAMP domain-like"/>
    <property type="match status" value="1"/>
</dbReference>
<dbReference type="PROSITE" id="PS50885">
    <property type="entry name" value="HAMP"/>
    <property type="match status" value="1"/>
</dbReference>
<keyword evidence="8" id="KW-1133">Transmembrane helix</keyword>
<comment type="caution">
    <text evidence="11">The sequence shown here is derived from an EMBL/GenBank/DDBJ whole genome shotgun (WGS) entry which is preliminary data.</text>
</comment>
<dbReference type="InterPro" id="IPR005467">
    <property type="entry name" value="His_kinase_dom"/>
</dbReference>
<dbReference type="EMBL" id="JBJHZX010000016">
    <property type="protein sequence ID" value="MFL0196309.1"/>
    <property type="molecule type" value="Genomic_DNA"/>
</dbReference>
<keyword evidence="7" id="KW-0902">Two-component regulatory system</keyword>
<evidence type="ECO:0000256" key="4">
    <source>
        <dbReference type="ARBA" id="ARBA00022553"/>
    </source>
</evidence>
<evidence type="ECO:0000259" key="9">
    <source>
        <dbReference type="PROSITE" id="PS50109"/>
    </source>
</evidence>
<evidence type="ECO:0000256" key="5">
    <source>
        <dbReference type="ARBA" id="ARBA00022679"/>
    </source>
</evidence>
<reference evidence="11 12" key="1">
    <citation type="submission" date="2024-11" db="EMBL/GenBank/DDBJ databases">
        <authorList>
            <person name="Heng Y.C."/>
            <person name="Lim A.C.H."/>
            <person name="Lee J.K.Y."/>
            <person name="Kittelmann S."/>
        </authorList>
    </citation>
    <scope>NUCLEOTIDE SEQUENCE [LARGE SCALE GENOMIC DNA]</scope>
    <source>
        <strain evidence="11 12">WILCCON 0269</strain>
    </source>
</reference>
<feature type="transmembrane region" description="Helical" evidence="8">
    <location>
        <begin position="21"/>
        <end position="42"/>
    </location>
</feature>
<dbReference type="InterPro" id="IPR036097">
    <property type="entry name" value="HisK_dim/P_sf"/>
</dbReference>
<dbReference type="PANTHER" id="PTHR43711">
    <property type="entry name" value="TWO-COMPONENT HISTIDINE KINASE"/>
    <property type="match status" value="1"/>
</dbReference>
<dbReference type="Gene3D" id="1.10.287.130">
    <property type="match status" value="1"/>
</dbReference>
<dbReference type="Gene3D" id="6.10.340.10">
    <property type="match status" value="1"/>
</dbReference>
<keyword evidence="12" id="KW-1185">Reference proteome</keyword>
<dbReference type="PRINTS" id="PR00344">
    <property type="entry name" value="BCTRLSENSOR"/>
</dbReference>
<keyword evidence="5" id="KW-0808">Transferase</keyword>
<evidence type="ECO:0000313" key="11">
    <source>
        <dbReference type="EMBL" id="MFL0196309.1"/>
    </source>
</evidence>
<dbReference type="PROSITE" id="PS50109">
    <property type="entry name" value="HIS_KIN"/>
    <property type="match status" value="1"/>
</dbReference>
<evidence type="ECO:0000313" key="12">
    <source>
        <dbReference type="Proteomes" id="UP001623660"/>
    </source>
</evidence>
<keyword evidence="6" id="KW-0418">Kinase</keyword>
<dbReference type="EC" id="2.7.13.3" evidence="3"/>
<keyword evidence="11" id="KW-0547">Nucleotide-binding</keyword>
<dbReference type="InterPro" id="IPR003661">
    <property type="entry name" value="HisK_dim/P_dom"/>
</dbReference>
<proteinExistence type="predicted"/>
<dbReference type="Gene3D" id="3.30.565.10">
    <property type="entry name" value="Histidine kinase-like ATPase, C-terminal domain"/>
    <property type="match status" value="1"/>
</dbReference>
<comment type="subcellular location">
    <subcellularLocation>
        <location evidence="2">Membrane</location>
    </subcellularLocation>
</comment>
<dbReference type="Proteomes" id="UP001623660">
    <property type="component" value="Unassembled WGS sequence"/>
</dbReference>
<feature type="domain" description="Histidine kinase" evidence="9">
    <location>
        <begin position="145"/>
        <end position="359"/>
    </location>
</feature>
<evidence type="ECO:0000256" key="6">
    <source>
        <dbReference type="ARBA" id="ARBA00022777"/>
    </source>
</evidence>
<dbReference type="SMART" id="SM00304">
    <property type="entry name" value="HAMP"/>
    <property type="match status" value="2"/>
</dbReference>
<gene>
    <name evidence="11" type="ORF">ACJDU8_12195</name>
</gene>
<dbReference type="Pfam" id="PF00512">
    <property type="entry name" value="HisKA"/>
    <property type="match status" value="1"/>
</dbReference>
<dbReference type="CDD" id="cd06225">
    <property type="entry name" value="HAMP"/>
    <property type="match status" value="1"/>
</dbReference>
<dbReference type="SUPFAM" id="SSF47384">
    <property type="entry name" value="Homodimeric domain of signal transducing histidine kinase"/>
    <property type="match status" value="1"/>
</dbReference>
<comment type="catalytic activity">
    <reaction evidence="1">
        <text>ATP + protein L-histidine = ADP + protein N-phospho-L-histidine.</text>
        <dbReference type="EC" id="2.7.13.3"/>
    </reaction>
</comment>
<dbReference type="GO" id="GO:0005524">
    <property type="term" value="F:ATP binding"/>
    <property type="evidence" value="ECO:0007669"/>
    <property type="project" value="UniProtKB-KW"/>
</dbReference>
<evidence type="ECO:0000256" key="7">
    <source>
        <dbReference type="ARBA" id="ARBA00023012"/>
    </source>
</evidence>